<keyword evidence="11" id="KW-1185">Reference proteome</keyword>
<keyword evidence="8" id="KW-0812">Transmembrane</keyword>
<comment type="caution">
    <text evidence="10">The sequence shown here is derived from an EMBL/GenBank/DDBJ whole genome shotgun (WGS) entry which is preliminary data.</text>
</comment>
<evidence type="ECO:0000256" key="4">
    <source>
        <dbReference type="ARBA" id="ARBA00022679"/>
    </source>
</evidence>
<evidence type="ECO:0000256" key="5">
    <source>
        <dbReference type="ARBA" id="ARBA00022777"/>
    </source>
</evidence>
<protein>
    <recommendedName>
        <fullName evidence="2">histidine kinase</fullName>
        <ecNumber evidence="2">2.7.13.3</ecNumber>
    </recommendedName>
</protein>
<name>A0ABW5CTZ6_9BACT</name>
<dbReference type="InterPro" id="IPR003661">
    <property type="entry name" value="HisK_dim/P_dom"/>
</dbReference>
<dbReference type="PRINTS" id="PR00344">
    <property type="entry name" value="BCTRLSENSOR"/>
</dbReference>
<organism evidence="10 11">
    <name type="scientific">Pontibacter ruber</name>
    <dbReference type="NCBI Taxonomy" id="1343895"/>
    <lineage>
        <taxon>Bacteria</taxon>
        <taxon>Pseudomonadati</taxon>
        <taxon>Bacteroidota</taxon>
        <taxon>Cytophagia</taxon>
        <taxon>Cytophagales</taxon>
        <taxon>Hymenobacteraceae</taxon>
        <taxon>Pontibacter</taxon>
    </lineage>
</organism>
<dbReference type="Pfam" id="PF00512">
    <property type="entry name" value="HisKA"/>
    <property type="match status" value="1"/>
</dbReference>
<accession>A0ABW5CTZ6</accession>
<dbReference type="CDD" id="cd00082">
    <property type="entry name" value="HisKA"/>
    <property type="match status" value="1"/>
</dbReference>
<evidence type="ECO:0000256" key="1">
    <source>
        <dbReference type="ARBA" id="ARBA00000085"/>
    </source>
</evidence>
<evidence type="ECO:0000256" key="8">
    <source>
        <dbReference type="SAM" id="Phobius"/>
    </source>
</evidence>
<keyword evidence="8" id="KW-1133">Transmembrane helix</keyword>
<sequence length="696" mass="78737">MSKRTIIGVIVLMSISLLGVVGLQWYWITDAIKVKQEQFDRSVHEALAKVVEKLETQEAVSVVTDQIATLSEPPALPELQPVTPYPEAGPAVAASIPETSYTSSPRQADQNNVRAQESGRAKQPTWPAQQAKARLGYRKDDLLIRLSPYDSIIIHNGGQQFSQTFWNTVTSQVDRASFHSFSSVTRFDTLWLSAQQQDALRYAERMQDSMLYLMRQQVMPMRFPIEELQLLAMHLDSLRRMSRPAVVLRPANLHVSAIRPDSVFFYDHRRAAQYRTEPMGNTPMQEMMLQNEPQERPVRKAKPVKKQQPAISAVAPEQAQQRPDKLEVKKEKLNDVVEKMVVEYVAKDVPLQKRLDLGNLKPLLQAELADKGICTDFGYWVVSGKSDTVASYDVVQAGLVPFSNYKVSLFPNDIFEKPDYLAVYFPNSQAYAIQSLWFMLLCSALFTLVIVATFGTTIHIIFKQKKLSDMKNDFINNMTHEFKTPIATISLATDSISNPKVYERPEKIRYYTNIIKEENKRMNAQVESVLQIALLEKNEFKMTLQPVDVHALALRAVESIRLQVEQRNGQITANLLATEHELQADEVHLFNVICNLLDNANKYSPASPDITLTTYSTETGLVLSVEDKGLGMSREAQQRVFEKFYRVPTGNVHNVKGFGLGLSYVKAIVQAHHGNIRLKSELGKGSRFEVFLPFAS</sequence>
<feature type="domain" description="Histidine kinase" evidence="9">
    <location>
        <begin position="477"/>
        <end position="696"/>
    </location>
</feature>
<evidence type="ECO:0000256" key="7">
    <source>
        <dbReference type="SAM" id="MobiDB-lite"/>
    </source>
</evidence>
<dbReference type="InterPro" id="IPR003594">
    <property type="entry name" value="HATPase_dom"/>
</dbReference>
<comment type="catalytic activity">
    <reaction evidence="1">
        <text>ATP + protein L-histidine = ADP + protein N-phospho-L-histidine.</text>
        <dbReference type="EC" id="2.7.13.3"/>
    </reaction>
</comment>
<feature type="transmembrane region" description="Helical" evidence="8">
    <location>
        <begin position="436"/>
        <end position="462"/>
    </location>
</feature>
<dbReference type="SUPFAM" id="SSF47384">
    <property type="entry name" value="Homodimeric domain of signal transducing histidine kinase"/>
    <property type="match status" value="1"/>
</dbReference>
<evidence type="ECO:0000313" key="11">
    <source>
        <dbReference type="Proteomes" id="UP001597374"/>
    </source>
</evidence>
<dbReference type="PANTHER" id="PTHR43711:SF1">
    <property type="entry name" value="HISTIDINE KINASE 1"/>
    <property type="match status" value="1"/>
</dbReference>
<dbReference type="EC" id="2.7.13.3" evidence="2"/>
<keyword evidence="6" id="KW-0902">Two-component regulatory system</keyword>
<evidence type="ECO:0000256" key="3">
    <source>
        <dbReference type="ARBA" id="ARBA00022553"/>
    </source>
</evidence>
<gene>
    <name evidence="10" type="ORF">ACFSKP_04405</name>
</gene>
<dbReference type="Proteomes" id="UP001597374">
    <property type="component" value="Unassembled WGS sequence"/>
</dbReference>
<dbReference type="InterPro" id="IPR050736">
    <property type="entry name" value="Sensor_HK_Regulatory"/>
</dbReference>
<dbReference type="RefSeq" id="WP_250429059.1">
    <property type="nucleotide sequence ID" value="NZ_JALPRR010000002.1"/>
</dbReference>
<keyword evidence="3" id="KW-0597">Phosphoprotein</keyword>
<dbReference type="GO" id="GO:0016301">
    <property type="term" value="F:kinase activity"/>
    <property type="evidence" value="ECO:0007669"/>
    <property type="project" value="UniProtKB-KW"/>
</dbReference>
<dbReference type="SMART" id="SM00388">
    <property type="entry name" value="HisKA"/>
    <property type="match status" value="1"/>
</dbReference>
<evidence type="ECO:0000256" key="6">
    <source>
        <dbReference type="ARBA" id="ARBA00023012"/>
    </source>
</evidence>
<reference evidence="11" key="1">
    <citation type="journal article" date="2019" name="Int. J. Syst. Evol. Microbiol.">
        <title>The Global Catalogue of Microorganisms (GCM) 10K type strain sequencing project: providing services to taxonomists for standard genome sequencing and annotation.</title>
        <authorList>
            <consortium name="The Broad Institute Genomics Platform"/>
            <consortium name="The Broad Institute Genome Sequencing Center for Infectious Disease"/>
            <person name="Wu L."/>
            <person name="Ma J."/>
        </authorList>
    </citation>
    <scope>NUCLEOTIDE SEQUENCE [LARGE SCALE GENOMIC DNA]</scope>
    <source>
        <strain evidence="11">CGMCC 4.1782</strain>
    </source>
</reference>
<feature type="region of interest" description="Disordered" evidence="7">
    <location>
        <begin position="96"/>
        <end position="130"/>
    </location>
</feature>
<dbReference type="EMBL" id="JBHUIM010000001">
    <property type="protein sequence ID" value="MFD2245484.1"/>
    <property type="molecule type" value="Genomic_DNA"/>
</dbReference>
<dbReference type="Pfam" id="PF02518">
    <property type="entry name" value="HATPase_c"/>
    <property type="match status" value="1"/>
</dbReference>
<keyword evidence="5 10" id="KW-0418">Kinase</keyword>
<dbReference type="InterPro" id="IPR036097">
    <property type="entry name" value="HisK_dim/P_sf"/>
</dbReference>
<keyword evidence="8" id="KW-0472">Membrane</keyword>
<dbReference type="SMART" id="SM00387">
    <property type="entry name" value="HATPase_c"/>
    <property type="match status" value="1"/>
</dbReference>
<dbReference type="Gene3D" id="1.10.287.130">
    <property type="match status" value="1"/>
</dbReference>
<dbReference type="Gene3D" id="3.30.565.10">
    <property type="entry name" value="Histidine kinase-like ATPase, C-terminal domain"/>
    <property type="match status" value="1"/>
</dbReference>
<evidence type="ECO:0000256" key="2">
    <source>
        <dbReference type="ARBA" id="ARBA00012438"/>
    </source>
</evidence>
<evidence type="ECO:0000259" key="9">
    <source>
        <dbReference type="PROSITE" id="PS50109"/>
    </source>
</evidence>
<feature type="transmembrane region" description="Helical" evidence="8">
    <location>
        <begin position="7"/>
        <end position="28"/>
    </location>
</feature>
<dbReference type="PANTHER" id="PTHR43711">
    <property type="entry name" value="TWO-COMPONENT HISTIDINE KINASE"/>
    <property type="match status" value="1"/>
</dbReference>
<keyword evidence="4" id="KW-0808">Transferase</keyword>
<dbReference type="InterPro" id="IPR005467">
    <property type="entry name" value="His_kinase_dom"/>
</dbReference>
<dbReference type="InterPro" id="IPR036890">
    <property type="entry name" value="HATPase_C_sf"/>
</dbReference>
<evidence type="ECO:0000313" key="10">
    <source>
        <dbReference type="EMBL" id="MFD2245484.1"/>
    </source>
</evidence>
<dbReference type="PROSITE" id="PS50109">
    <property type="entry name" value="HIS_KIN"/>
    <property type="match status" value="1"/>
</dbReference>
<dbReference type="InterPro" id="IPR004358">
    <property type="entry name" value="Sig_transdc_His_kin-like_C"/>
</dbReference>
<dbReference type="SUPFAM" id="SSF55874">
    <property type="entry name" value="ATPase domain of HSP90 chaperone/DNA topoisomerase II/histidine kinase"/>
    <property type="match status" value="1"/>
</dbReference>
<proteinExistence type="predicted"/>
<feature type="compositionally biased region" description="Polar residues" evidence="7">
    <location>
        <begin position="97"/>
        <end position="115"/>
    </location>
</feature>